<feature type="domain" description="CFEM" evidence="17">
    <location>
        <begin position="23"/>
        <end position="84"/>
    </location>
</feature>
<evidence type="ECO:0000313" key="19">
    <source>
        <dbReference type="EMBL" id="KAJ9639805.1"/>
    </source>
</evidence>
<feature type="compositionally biased region" description="Polar residues" evidence="15">
    <location>
        <begin position="348"/>
        <end position="358"/>
    </location>
</feature>
<feature type="compositionally biased region" description="Polar residues" evidence="15">
    <location>
        <begin position="569"/>
        <end position="581"/>
    </location>
</feature>
<evidence type="ECO:0000259" key="18">
    <source>
        <dbReference type="Pfam" id="PF10256"/>
    </source>
</evidence>
<evidence type="ECO:0000313" key="20">
    <source>
        <dbReference type="Proteomes" id="UP001172681"/>
    </source>
</evidence>
<comment type="subcellular location">
    <subcellularLocation>
        <location evidence="1">Endoplasmic reticulum membrane</location>
        <topology evidence="1">Peripheral membrane protein</topology>
    </subcellularLocation>
    <subcellularLocation>
        <location evidence="2">Membrane</location>
        <topology evidence="2">Lipid-anchor</topology>
        <topology evidence="2">GPI-anchor</topology>
    </subcellularLocation>
    <subcellularLocation>
        <location evidence="3">Secreted</location>
    </subcellularLocation>
</comment>
<keyword evidence="8" id="KW-0964">Secreted</keyword>
<keyword evidence="10 16" id="KW-0732">Signal</keyword>
<feature type="region of interest" description="Disordered" evidence="15">
    <location>
        <begin position="431"/>
        <end position="594"/>
    </location>
</feature>
<dbReference type="AlphaFoldDB" id="A0AA39D077"/>
<feature type="compositionally biased region" description="Low complexity" evidence="15">
    <location>
        <begin position="260"/>
        <end position="270"/>
    </location>
</feature>
<dbReference type="EMBL" id="JAPDRN010000016">
    <property type="protein sequence ID" value="KAJ9639805.1"/>
    <property type="molecule type" value="Genomic_DNA"/>
</dbReference>
<sequence>MVDLPLLLATLCLWFANQATAQADVDQCALTCIANVNGTNCSQSQWPCLCANDMYIERMNNCTIASCNATAQQDTFTVVAQLCAIFDVPLTIGPEATVPISSSDLLFSTVAIPTQSSLPPVITSNGASASSTTVSSQSSSGTSQTSSVTSISSSSSSTITAPSPLSTSGSTRLSVPLEKTLAFVAVMASTFNWLFVLYQSEAPRLAVRSWKLRNDFVPAYTKCAVSFPRPSSCFYACARCYSTVAASPNLPNPSLPQISAADSSSITDASNIPRSHLSPRALEKQPVRDARPAITSSSLDRPIPPVPAAAADPGRPAAQGPDPLLLTSSSAARPPVTEHAPFDLSPSRPHTTAQSQRRSFLEALLARPTNKKVLPPDHRSATSRILNPINHVPRPTKVRVQPQELQHNHQHQSSAEIGSGEVHTLLSLPEQRRSRQHSPTDPIVEHSPHLAPQAAGSRTSVGLPHGHQRAANVQEPLSSSPPGIGLMVDLEKQGAVNGIKEPEQRSQLPSRFSTRDRKDVVDQGTSVLGQSYGVNPLDQPLQPPRRITSHHSLRRAQSAASIHSAGFTRANTDGTAPVSGSQEEETGPGYPGVEEGSVGEELVWGISHPCFPHLNPHVPINSPEYEATRIIRIRRDWMVLGDLAPTFSNIYPEILDPLMQEQEFRYVIEHINQTLVQAYDPFSAWNWFDGFMGLMTGWFWEDFRPTGLKGQLKGLEEWLEDWNHTVGARDGVKIIPLRRTGYMNIDIQIPDPQVRVVGDGDVESQQPPPTAQAPDTNGGPKSP</sequence>
<dbReference type="Pfam" id="PF10256">
    <property type="entry name" value="Erf4"/>
    <property type="match status" value="1"/>
</dbReference>
<keyword evidence="9" id="KW-0336">GPI-anchor</keyword>
<evidence type="ECO:0000256" key="11">
    <source>
        <dbReference type="ARBA" id="ARBA00022824"/>
    </source>
</evidence>
<comment type="similarity">
    <text evidence="4">Belongs to the ERF4 family.</text>
</comment>
<evidence type="ECO:0000256" key="7">
    <source>
        <dbReference type="ARBA" id="ARBA00018463"/>
    </source>
</evidence>
<proteinExistence type="inferred from homology"/>
<organism evidence="19 20">
    <name type="scientific">Knufia peltigerae</name>
    <dbReference type="NCBI Taxonomy" id="1002370"/>
    <lineage>
        <taxon>Eukaryota</taxon>
        <taxon>Fungi</taxon>
        <taxon>Dikarya</taxon>
        <taxon>Ascomycota</taxon>
        <taxon>Pezizomycotina</taxon>
        <taxon>Eurotiomycetes</taxon>
        <taxon>Chaetothyriomycetidae</taxon>
        <taxon>Chaetothyriales</taxon>
        <taxon>Trichomeriaceae</taxon>
        <taxon>Knufia</taxon>
    </lineage>
</organism>
<feature type="signal peptide" evidence="16">
    <location>
        <begin position="1"/>
        <end position="21"/>
    </location>
</feature>
<feature type="compositionally biased region" description="Basic and acidic residues" evidence="15">
    <location>
        <begin position="281"/>
        <end position="291"/>
    </location>
</feature>
<gene>
    <name evidence="19" type="ORF">H2204_003598</name>
</gene>
<evidence type="ECO:0000256" key="8">
    <source>
        <dbReference type="ARBA" id="ARBA00022525"/>
    </source>
</evidence>
<feature type="domain" description="Golgin subfamily A member 7/ERF4" evidence="18">
    <location>
        <begin position="630"/>
        <end position="746"/>
    </location>
</feature>
<dbReference type="GO" id="GO:0005789">
    <property type="term" value="C:endoplasmic reticulum membrane"/>
    <property type="evidence" value="ECO:0007669"/>
    <property type="project" value="UniProtKB-SubCell"/>
</dbReference>
<feature type="compositionally biased region" description="Low complexity" evidence="15">
    <location>
        <begin position="308"/>
        <end position="323"/>
    </location>
</feature>
<reference evidence="19" key="1">
    <citation type="submission" date="2022-10" db="EMBL/GenBank/DDBJ databases">
        <title>Culturing micro-colonial fungi from biological soil crusts in the Mojave desert and describing Neophaeococcomyces mojavensis, and introducing the new genera and species Taxawa tesnikishii.</title>
        <authorList>
            <person name="Kurbessoian T."/>
            <person name="Stajich J.E."/>
        </authorList>
    </citation>
    <scope>NUCLEOTIDE SEQUENCE</scope>
    <source>
        <strain evidence="19">TK_35</strain>
    </source>
</reference>
<evidence type="ECO:0000256" key="5">
    <source>
        <dbReference type="ARBA" id="ARBA00010031"/>
    </source>
</evidence>
<evidence type="ECO:0000256" key="2">
    <source>
        <dbReference type="ARBA" id="ARBA00004589"/>
    </source>
</evidence>
<feature type="compositionally biased region" description="Low complexity" evidence="15">
    <location>
        <begin position="133"/>
        <end position="168"/>
    </location>
</feature>
<comment type="similarity">
    <text evidence="5">Belongs to the RBT5 family.</text>
</comment>
<evidence type="ECO:0000256" key="1">
    <source>
        <dbReference type="ARBA" id="ARBA00004406"/>
    </source>
</evidence>
<evidence type="ECO:0000256" key="4">
    <source>
        <dbReference type="ARBA" id="ARBA00007732"/>
    </source>
</evidence>
<evidence type="ECO:0000256" key="9">
    <source>
        <dbReference type="ARBA" id="ARBA00022622"/>
    </source>
</evidence>
<keyword evidence="12" id="KW-0472">Membrane</keyword>
<dbReference type="Pfam" id="PF05730">
    <property type="entry name" value="CFEM"/>
    <property type="match status" value="1"/>
</dbReference>
<dbReference type="GO" id="GO:0098552">
    <property type="term" value="C:side of membrane"/>
    <property type="evidence" value="ECO:0007669"/>
    <property type="project" value="UniProtKB-KW"/>
</dbReference>
<name>A0AA39D077_9EURO</name>
<dbReference type="GO" id="GO:0005576">
    <property type="term" value="C:extracellular region"/>
    <property type="evidence" value="ECO:0007669"/>
    <property type="project" value="UniProtKB-SubCell"/>
</dbReference>
<feature type="region of interest" description="Disordered" evidence="15">
    <location>
        <begin position="400"/>
        <end position="419"/>
    </location>
</feature>
<dbReference type="PANTHER" id="PTHR13254">
    <property type="entry name" value="GOLGI AUTOANTIGEN, GOLGIN SUBFAMILY A, 7"/>
    <property type="match status" value="1"/>
</dbReference>
<evidence type="ECO:0000256" key="14">
    <source>
        <dbReference type="ARBA" id="ARBA00023288"/>
    </source>
</evidence>
<evidence type="ECO:0000256" key="15">
    <source>
        <dbReference type="SAM" id="MobiDB-lite"/>
    </source>
</evidence>
<dbReference type="InterPro" id="IPR019383">
    <property type="entry name" value="Golgin_A_7/ERF4"/>
</dbReference>
<feature type="region of interest" description="Disordered" evidence="15">
    <location>
        <begin position="133"/>
        <end position="171"/>
    </location>
</feature>
<dbReference type="PANTHER" id="PTHR13254:SF0">
    <property type="entry name" value="GOLGIN SUBFAMILY A MEMBER 7_ERF4 DOMAIN-CONTAINING PROTEIN"/>
    <property type="match status" value="1"/>
</dbReference>
<comment type="subunit">
    <text evidence="6">Interacts with ERF2.</text>
</comment>
<evidence type="ECO:0000256" key="16">
    <source>
        <dbReference type="SAM" id="SignalP"/>
    </source>
</evidence>
<dbReference type="Proteomes" id="UP001172681">
    <property type="component" value="Unassembled WGS sequence"/>
</dbReference>
<dbReference type="GO" id="GO:0031211">
    <property type="term" value="C:endoplasmic reticulum palmitoyltransferase complex"/>
    <property type="evidence" value="ECO:0007669"/>
    <property type="project" value="TreeGrafter"/>
</dbReference>
<dbReference type="InterPro" id="IPR051371">
    <property type="entry name" value="Ras_palmitoyltransferase"/>
</dbReference>
<feature type="chain" id="PRO_5041284444" description="Ras modification protein ERF4" evidence="16">
    <location>
        <begin position="22"/>
        <end position="783"/>
    </location>
</feature>
<protein>
    <recommendedName>
        <fullName evidence="7">Ras modification protein ERF4</fullName>
    </recommendedName>
</protein>
<keyword evidence="11" id="KW-0256">Endoplasmic reticulum</keyword>
<evidence type="ECO:0000256" key="13">
    <source>
        <dbReference type="ARBA" id="ARBA00023157"/>
    </source>
</evidence>
<keyword evidence="13" id="KW-1015">Disulfide bond</keyword>
<dbReference type="GO" id="GO:0006612">
    <property type="term" value="P:protein targeting to membrane"/>
    <property type="evidence" value="ECO:0007669"/>
    <property type="project" value="TreeGrafter"/>
</dbReference>
<evidence type="ECO:0000256" key="10">
    <source>
        <dbReference type="ARBA" id="ARBA00022729"/>
    </source>
</evidence>
<dbReference type="InterPro" id="IPR008427">
    <property type="entry name" value="Extracellular_membr_CFEM_dom"/>
</dbReference>
<keyword evidence="20" id="KW-1185">Reference proteome</keyword>
<feature type="region of interest" description="Disordered" evidence="15">
    <location>
        <begin position="757"/>
        <end position="783"/>
    </location>
</feature>
<evidence type="ECO:0000256" key="12">
    <source>
        <dbReference type="ARBA" id="ARBA00023136"/>
    </source>
</evidence>
<feature type="region of interest" description="Disordered" evidence="15">
    <location>
        <begin position="260"/>
        <end position="358"/>
    </location>
</feature>
<comment type="caution">
    <text evidence="19">The sequence shown here is derived from an EMBL/GenBank/DDBJ whole genome shotgun (WGS) entry which is preliminary data.</text>
</comment>
<keyword evidence="14" id="KW-0449">Lipoprotein</keyword>
<evidence type="ECO:0000259" key="17">
    <source>
        <dbReference type="Pfam" id="PF05730"/>
    </source>
</evidence>
<keyword evidence="9" id="KW-0325">Glycoprotein</keyword>
<feature type="compositionally biased region" description="Polar residues" evidence="15">
    <location>
        <begin position="523"/>
        <end position="533"/>
    </location>
</feature>
<accession>A0AA39D077</accession>
<evidence type="ECO:0000256" key="3">
    <source>
        <dbReference type="ARBA" id="ARBA00004613"/>
    </source>
</evidence>
<evidence type="ECO:0000256" key="6">
    <source>
        <dbReference type="ARBA" id="ARBA00011396"/>
    </source>
</evidence>